<evidence type="ECO:0000256" key="5">
    <source>
        <dbReference type="SAM" id="SignalP"/>
    </source>
</evidence>
<reference evidence="7" key="1">
    <citation type="submission" date="2013-01" db="EMBL/GenBank/DDBJ databases">
        <title>Draft Genome Sequence of a Mulberry Tree, Morus notabilis C.K. Schneid.</title>
        <authorList>
            <person name="He N."/>
            <person name="Zhao S."/>
        </authorList>
    </citation>
    <scope>NUCLEOTIDE SEQUENCE</scope>
</reference>
<dbReference type="AlphaFoldDB" id="W9RH17"/>
<protein>
    <submittedName>
        <fullName evidence="6">Acid phosphatase 1</fullName>
    </submittedName>
</protein>
<comment type="function">
    <text evidence="1 4">May function as somatic storage protein during early seedling development.</text>
</comment>
<dbReference type="Pfam" id="PF03767">
    <property type="entry name" value="Acid_phosphat_B"/>
    <property type="match status" value="2"/>
</dbReference>
<dbReference type="InterPro" id="IPR023214">
    <property type="entry name" value="HAD_sf"/>
</dbReference>
<feature type="chain" id="PRO_5004929563" evidence="5">
    <location>
        <begin position="18"/>
        <end position="214"/>
    </location>
</feature>
<keyword evidence="7" id="KW-1185">Reference proteome</keyword>
<keyword evidence="5" id="KW-0732">Signal</keyword>
<evidence type="ECO:0000256" key="2">
    <source>
        <dbReference type="ARBA" id="ARBA00022761"/>
    </source>
</evidence>
<dbReference type="PANTHER" id="PTHR31284">
    <property type="entry name" value="ACID PHOSPHATASE-LIKE PROTEIN"/>
    <property type="match status" value="1"/>
</dbReference>
<evidence type="ECO:0000313" key="7">
    <source>
        <dbReference type="Proteomes" id="UP000030645"/>
    </source>
</evidence>
<evidence type="ECO:0000256" key="3">
    <source>
        <dbReference type="ARBA" id="ARBA00023180"/>
    </source>
</evidence>
<dbReference type="PANTHER" id="PTHR31284:SF19">
    <property type="entry name" value="VEGETATIVE STORAGE PROTEIN 1-RELATED"/>
    <property type="match status" value="1"/>
</dbReference>
<proteinExistence type="inferred from homology"/>
<sequence>MPKMLLYFILATVLAQADFGDAVKNNKIYFLRSRGDNGEWCYCSSWQYGVDTNNIIGWKTIPDECELHVGRYMLGARYREDSKVVTKEAYLYAKSYPLLGDGKDVWIFGTDEVALSNLPYYLKHGFGVKPYDSTSFHEWILTENAPALPKSLKLYKRDPGYYGPARDYKSAERKKLEEAGYRIAGNIGDQWSDLLGTNAGSRTFKLPNPMYYVS</sequence>
<evidence type="ECO:0000313" key="6">
    <source>
        <dbReference type="EMBL" id="EXB74595.1"/>
    </source>
</evidence>
<name>W9RH17_9ROSA</name>
<dbReference type="PIRSF" id="PIRSF002674">
    <property type="entry name" value="VSP"/>
    <property type="match status" value="1"/>
</dbReference>
<evidence type="ECO:0000256" key="4">
    <source>
        <dbReference type="PIRNR" id="PIRNR002674"/>
    </source>
</evidence>
<keyword evidence="3" id="KW-0325">Glycoprotein</keyword>
<dbReference type="Gene3D" id="3.40.50.1000">
    <property type="entry name" value="HAD superfamily/HAD-like"/>
    <property type="match status" value="2"/>
</dbReference>
<accession>W9RH17</accession>
<dbReference type="Proteomes" id="UP000030645">
    <property type="component" value="Unassembled WGS sequence"/>
</dbReference>
<dbReference type="EMBL" id="KE344648">
    <property type="protein sequence ID" value="EXB74595.1"/>
    <property type="molecule type" value="Genomic_DNA"/>
</dbReference>
<comment type="similarity">
    <text evidence="4">Belongs to the APS1/VSP family.</text>
</comment>
<keyword evidence="2 4" id="KW-0758">Storage protein</keyword>
<organism evidence="6 7">
    <name type="scientific">Morus notabilis</name>
    <dbReference type="NCBI Taxonomy" id="981085"/>
    <lineage>
        <taxon>Eukaryota</taxon>
        <taxon>Viridiplantae</taxon>
        <taxon>Streptophyta</taxon>
        <taxon>Embryophyta</taxon>
        <taxon>Tracheophyta</taxon>
        <taxon>Spermatophyta</taxon>
        <taxon>Magnoliopsida</taxon>
        <taxon>eudicotyledons</taxon>
        <taxon>Gunneridae</taxon>
        <taxon>Pentapetalae</taxon>
        <taxon>rosids</taxon>
        <taxon>fabids</taxon>
        <taxon>Rosales</taxon>
        <taxon>Moraceae</taxon>
        <taxon>Moreae</taxon>
        <taxon>Morus</taxon>
    </lineage>
</organism>
<dbReference type="eggNOG" id="ENOG502QU6T">
    <property type="taxonomic scope" value="Eukaryota"/>
</dbReference>
<gene>
    <name evidence="6" type="ORF">L484_026292</name>
</gene>
<feature type="signal peptide" evidence="5">
    <location>
        <begin position="1"/>
        <end position="17"/>
    </location>
</feature>
<evidence type="ECO:0000256" key="1">
    <source>
        <dbReference type="ARBA" id="ARBA00002410"/>
    </source>
</evidence>
<dbReference type="InterPro" id="IPR005519">
    <property type="entry name" value="Acid_phosphat_B-like"/>
</dbReference>
<dbReference type="InterPro" id="IPR014403">
    <property type="entry name" value="APS1/VSP"/>
</dbReference>
<dbReference type="GO" id="GO:0045735">
    <property type="term" value="F:nutrient reservoir activity"/>
    <property type="evidence" value="ECO:0007669"/>
    <property type="project" value="UniProtKB-UniRule"/>
</dbReference>